<evidence type="ECO:0000259" key="2">
    <source>
        <dbReference type="PROSITE" id="PS00022"/>
    </source>
</evidence>
<feature type="compositionally biased region" description="Low complexity" evidence="1">
    <location>
        <begin position="225"/>
        <end position="238"/>
    </location>
</feature>
<dbReference type="PROSITE" id="PS01186">
    <property type="entry name" value="EGF_2"/>
    <property type="match status" value="1"/>
</dbReference>
<sequence>MLYRLSLWRVDLCYIKVIDKHNPRQTKEMGCISFVYLPASLFALGVMVAADQIQQEYVSKSYRTLDPSEDPHFSKVIAAKAGYKFFTNVAEKGLTETLKFTHDDGLYVAWEKVVTANEHRVLLDQVQMNTVGVDNVNAGIQELRSDLRSLFREEMLSATLCQVPPQCIPPGGKYLRHNGSSWLCVCEEGWSGGWCEFSPTLGPTVAETSVPTNSPATSSPETLGPTVMETSVPTVSSPTTRVPLYEMETDEHSFGHTVLESDRGAALLGVPVYALAITLDMFCFDGVTHGNFVASWSPFMAV</sequence>
<dbReference type="PROSITE" id="PS00022">
    <property type="entry name" value="EGF_1"/>
    <property type="match status" value="1"/>
</dbReference>
<name>A0AAE0BCD1_9CHLO</name>
<evidence type="ECO:0000259" key="3">
    <source>
        <dbReference type="PROSITE" id="PS01186"/>
    </source>
</evidence>
<dbReference type="EMBL" id="LGRX02035772">
    <property type="protein sequence ID" value="KAK3233232.1"/>
    <property type="molecule type" value="Genomic_DNA"/>
</dbReference>
<dbReference type="Proteomes" id="UP001190700">
    <property type="component" value="Unassembled WGS sequence"/>
</dbReference>
<keyword evidence="5" id="KW-1185">Reference proteome</keyword>
<comment type="caution">
    <text evidence="4">The sequence shown here is derived from an EMBL/GenBank/DDBJ whole genome shotgun (WGS) entry which is preliminary data.</text>
</comment>
<evidence type="ECO:0000313" key="5">
    <source>
        <dbReference type="Proteomes" id="UP001190700"/>
    </source>
</evidence>
<feature type="compositionally biased region" description="Polar residues" evidence="1">
    <location>
        <begin position="207"/>
        <end position="221"/>
    </location>
</feature>
<gene>
    <name evidence="4" type="ORF">CYMTET_56456</name>
</gene>
<evidence type="ECO:0000256" key="1">
    <source>
        <dbReference type="SAM" id="MobiDB-lite"/>
    </source>
</evidence>
<evidence type="ECO:0000313" key="4">
    <source>
        <dbReference type="EMBL" id="KAK3233232.1"/>
    </source>
</evidence>
<reference evidence="4 5" key="1">
    <citation type="journal article" date="2015" name="Genome Biol. Evol.">
        <title>Comparative Genomics of a Bacterivorous Green Alga Reveals Evolutionary Causalities and Consequences of Phago-Mixotrophic Mode of Nutrition.</title>
        <authorList>
            <person name="Burns J.A."/>
            <person name="Paasch A."/>
            <person name="Narechania A."/>
            <person name="Kim E."/>
        </authorList>
    </citation>
    <scope>NUCLEOTIDE SEQUENCE [LARGE SCALE GENOMIC DNA]</scope>
    <source>
        <strain evidence="4 5">PLY_AMNH</strain>
    </source>
</reference>
<feature type="domain" description="EGF-like" evidence="2 3">
    <location>
        <begin position="184"/>
        <end position="195"/>
    </location>
</feature>
<feature type="region of interest" description="Disordered" evidence="1">
    <location>
        <begin position="207"/>
        <end position="238"/>
    </location>
</feature>
<organism evidence="4 5">
    <name type="scientific">Cymbomonas tetramitiformis</name>
    <dbReference type="NCBI Taxonomy" id="36881"/>
    <lineage>
        <taxon>Eukaryota</taxon>
        <taxon>Viridiplantae</taxon>
        <taxon>Chlorophyta</taxon>
        <taxon>Pyramimonadophyceae</taxon>
        <taxon>Pyramimonadales</taxon>
        <taxon>Pyramimonadaceae</taxon>
        <taxon>Cymbomonas</taxon>
    </lineage>
</organism>
<accession>A0AAE0BCD1</accession>
<dbReference type="InterPro" id="IPR000742">
    <property type="entry name" value="EGF"/>
</dbReference>
<protein>
    <recommendedName>
        <fullName evidence="2 3">EGF-like domain-containing protein</fullName>
    </recommendedName>
</protein>
<dbReference type="AlphaFoldDB" id="A0AAE0BCD1"/>
<proteinExistence type="predicted"/>